<evidence type="ECO:0000256" key="6">
    <source>
        <dbReference type="RuleBase" id="RU004182"/>
    </source>
</evidence>
<dbReference type="EMBL" id="VWPH01000018">
    <property type="protein sequence ID" value="KAA5826545.1"/>
    <property type="molecule type" value="Genomic_DNA"/>
</dbReference>
<dbReference type="Gene3D" id="3.40.50.620">
    <property type="entry name" value="HUPs"/>
    <property type="match status" value="1"/>
</dbReference>
<dbReference type="Pfam" id="PF00875">
    <property type="entry name" value="DNA_photolyase"/>
    <property type="match status" value="1"/>
</dbReference>
<dbReference type="RefSeq" id="WP_150070403.1">
    <property type="nucleotide sequence ID" value="NZ_JBEPDJ010000019.1"/>
</dbReference>
<dbReference type="AlphaFoldDB" id="A0A5M7BHL4"/>
<dbReference type="GO" id="GO:0006950">
    <property type="term" value="P:response to stress"/>
    <property type="evidence" value="ECO:0007669"/>
    <property type="project" value="UniProtKB-ARBA"/>
</dbReference>
<dbReference type="InterPro" id="IPR014729">
    <property type="entry name" value="Rossmann-like_a/b/a_fold"/>
</dbReference>
<dbReference type="InterPro" id="IPR002081">
    <property type="entry name" value="Cryptochrome/DNA_photolyase_1"/>
</dbReference>
<proteinExistence type="inferred from homology"/>
<dbReference type="InterPro" id="IPR005101">
    <property type="entry name" value="Cryptochr/Photolyase_FAD-bd"/>
</dbReference>
<dbReference type="GO" id="GO:0003904">
    <property type="term" value="F:deoxyribodipyrimidine photo-lyase activity"/>
    <property type="evidence" value="ECO:0007669"/>
    <property type="project" value="TreeGrafter"/>
</dbReference>
<dbReference type="GO" id="GO:0003677">
    <property type="term" value="F:DNA binding"/>
    <property type="evidence" value="ECO:0007669"/>
    <property type="project" value="TreeGrafter"/>
</dbReference>
<protein>
    <submittedName>
        <fullName evidence="8">Deoxyribodipyrimidine photo-lyase</fullName>
    </submittedName>
</protein>
<keyword evidence="8" id="KW-0456">Lyase</keyword>
<dbReference type="PROSITE" id="PS00394">
    <property type="entry name" value="DNA_PHOTOLYASES_1_1"/>
    <property type="match status" value="1"/>
</dbReference>
<feature type="binding site" evidence="4">
    <location>
        <begin position="230"/>
        <end position="234"/>
    </location>
    <ligand>
        <name>FAD</name>
        <dbReference type="ChEBI" id="CHEBI:57692"/>
    </ligand>
</feature>
<evidence type="ECO:0000313" key="9">
    <source>
        <dbReference type="Proteomes" id="UP000323946"/>
    </source>
</evidence>
<dbReference type="PRINTS" id="PR00147">
    <property type="entry name" value="DNAPHOTLYASE"/>
</dbReference>
<feature type="binding site" evidence="4">
    <location>
        <begin position="358"/>
        <end position="360"/>
    </location>
    <ligand>
        <name>FAD</name>
        <dbReference type="ChEBI" id="CHEBI:57692"/>
    </ligand>
</feature>
<dbReference type="SUPFAM" id="SSF52425">
    <property type="entry name" value="Cryptochrome/photolyase, N-terminal domain"/>
    <property type="match status" value="1"/>
</dbReference>
<comment type="caution">
    <text evidence="8">The sequence shown here is derived from an EMBL/GenBank/DDBJ whole genome shotgun (WGS) entry which is preliminary data.</text>
</comment>
<dbReference type="PANTHER" id="PTHR11455:SF9">
    <property type="entry name" value="CRYPTOCHROME CIRCADIAN CLOCK 5 ISOFORM X1"/>
    <property type="match status" value="1"/>
</dbReference>
<evidence type="ECO:0000256" key="1">
    <source>
        <dbReference type="ARBA" id="ARBA00022630"/>
    </source>
</evidence>
<dbReference type="InterPro" id="IPR036134">
    <property type="entry name" value="Crypto/Photolyase_FAD-like_sf"/>
</dbReference>
<evidence type="ECO:0000256" key="4">
    <source>
        <dbReference type="PIRSR" id="PIRSR602081-1"/>
    </source>
</evidence>
<evidence type="ECO:0000256" key="5">
    <source>
        <dbReference type="PIRSR" id="PIRSR602081-2"/>
    </source>
</evidence>
<name>A0A5M7BHL4_SACHI</name>
<gene>
    <name evidence="8" type="ORF">F1721_31125</name>
</gene>
<dbReference type="SUPFAM" id="SSF48173">
    <property type="entry name" value="Cryptochrome/photolyase FAD-binding domain"/>
    <property type="match status" value="1"/>
</dbReference>
<feature type="binding site" evidence="4">
    <location>
        <position position="218"/>
    </location>
    <ligand>
        <name>FAD</name>
        <dbReference type="ChEBI" id="CHEBI:57692"/>
    </ligand>
</feature>
<dbReference type="InterPro" id="IPR006050">
    <property type="entry name" value="DNA_photolyase_N"/>
</dbReference>
<feature type="site" description="Electron transfer via tryptophanyl radical" evidence="5">
    <location>
        <position position="292"/>
    </location>
</feature>
<dbReference type="PANTHER" id="PTHR11455">
    <property type="entry name" value="CRYPTOCHROME"/>
    <property type="match status" value="1"/>
</dbReference>
<dbReference type="Gene3D" id="1.10.579.10">
    <property type="entry name" value="DNA Cyclobutane Dipyrimidine Photolyase, subunit A, domain 3"/>
    <property type="match status" value="1"/>
</dbReference>
<keyword evidence="1 4" id="KW-0285">Flavoprotein</keyword>
<dbReference type="PROSITE" id="PS51645">
    <property type="entry name" value="PHR_CRY_ALPHA_BETA"/>
    <property type="match status" value="1"/>
</dbReference>
<feature type="binding site" evidence="4">
    <location>
        <position position="260"/>
    </location>
    <ligand>
        <name>FAD</name>
        <dbReference type="ChEBI" id="CHEBI:57692"/>
    </ligand>
</feature>
<dbReference type="GO" id="GO:0071949">
    <property type="term" value="F:FAD binding"/>
    <property type="evidence" value="ECO:0007669"/>
    <property type="project" value="TreeGrafter"/>
</dbReference>
<keyword evidence="2 4" id="KW-0274">FAD</keyword>
<dbReference type="Proteomes" id="UP000323946">
    <property type="component" value="Unassembled WGS sequence"/>
</dbReference>
<comment type="cofactor">
    <cofactor evidence="4">
        <name>FAD</name>
        <dbReference type="ChEBI" id="CHEBI:57692"/>
    </cofactor>
    <text evidence="4">Binds 1 FAD per subunit.</text>
</comment>
<comment type="similarity">
    <text evidence="6">Belongs to the DNA photolyase family.</text>
</comment>
<dbReference type="SMR" id="A0A5M7BHL4"/>
<dbReference type="PROSITE" id="PS00691">
    <property type="entry name" value="DNA_PHOTOLYASES_1_2"/>
    <property type="match status" value="1"/>
</dbReference>
<keyword evidence="3 6" id="KW-0157">Chromophore</keyword>
<evidence type="ECO:0000256" key="2">
    <source>
        <dbReference type="ARBA" id="ARBA00022827"/>
    </source>
</evidence>
<reference evidence="8 9" key="1">
    <citation type="submission" date="2019-09" db="EMBL/GenBank/DDBJ databases">
        <title>Draft genome sequence of the thermophilic Saccharopolyspora hirsuta VKM Ac-666T.</title>
        <authorList>
            <person name="Lobastova T.G."/>
            <person name="Fokina V."/>
            <person name="Bragin E.Y."/>
            <person name="Shtratnikova V.Y."/>
            <person name="Starodumova I.P."/>
            <person name="Tarlachkov S.V."/>
            <person name="Donova M.V."/>
        </authorList>
    </citation>
    <scope>NUCLEOTIDE SEQUENCE [LARGE SCALE GENOMIC DNA]</scope>
    <source>
        <strain evidence="8 9">VKM Ac-666</strain>
    </source>
</reference>
<accession>A0A5M7BHL4</accession>
<dbReference type="GO" id="GO:0006139">
    <property type="term" value="P:nucleobase-containing compound metabolic process"/>
    <property type="evidence" value="ECO:0007669"/>
    <property type="project" value="UniProtKB-ARBA"/>
</dbReference>
<dbReference type="InterPro" id="IPR036155">
    <property type="entry name" value="Crypto/Photolyase_N_sf"/>
</dbReference>
<feature type="site" description="Electron transfer via tryptophanyl radical" evidence="5">
    <location>
        <position position="345"/>
    </location>
</feature>
<evidence type="ECO:0000313" key="8">
    <source>
        <dbReference type="EMBL" id="KAA5826545.1"/>
    </source>
</evidence>
<keyword evidence="9" id="KW-1185">Reference proteome</keyword>
<feature type="domain" description="Photolyase/cryptochrome alpha/beta" evidence="7">
    <location>
        <begin position="2"/>
        <end position="130"/>
    </location>
</feature>
<sequence>MRTTICLFTRDLRIRDNPVLQQAARADQVVPLFVLDEVVLRGPFTRPNRTAFLLDCLRDLRASLGELGGGLVVRTGTPATEVARLADEVGAAEVHVAADVSAYARAREVSLRRALSTRGCALHVHDSVVTAQPPGELVPGGKDHFAVFTPYFRRWAAAPVRRTADVPEALRVPQVRTGRLPAREELCPGDLSPELPTGGESAGRQLAQQWFTGGIAEYESGHDDLADDATSRLSPYLHFGCVSPVELVHRAGNSTSERAFVRQLAWRDFHHQVLAARPESSHRDYRPRGDRWRDDPEAFRAWREGRTGVPLVDAGMRQLAAEGWMHNRARMITASFLAKTLHLDWRLGAQHFLDLLVDGDVANNSMNWQWMAGTGTDTRPNRVLNPVRQAQRYDPTGEYIRRYVPELRTLPAEVLHDPQLLDPADLARLGYPAPVVDVDAANAQFRASRGKP</sequence>
<dbReference type="OrthoDB" id="9772484at2"/>
<evidence type="ECO:0000259" key="7">
    <source>
        <dbReference type="PROSITE" id="PS51645"/>
    </source>
</evidence>
<dbReference type="Pfam" id="PF03441">
    <property type="entry name" value="FAD_binding_7"/>
    <property type="match status" value="1"/>
</dbReference>
<dbReference type="Gene3D" id="1.25.40.80">
    <property type="match status" value="1"/>
</dbReference>
<dbReference type="GO" id="GO:0009416">
    <property type="term" value="P:response to light stimulus"/>
    <property type="evidence" value="ECO:0007669"/>
    <property type="project" value="TreeGrafter"/>
</dbReference>
<evidence type="ECO:0000256" key="3">
    <source>
        <dbReference type="ARBA" id="ARBA00022991"/>
    </source>
</evidence>
<feature type="site" description="Electron transfer via tryptophanyl radical" evidence="5">
    <location>
        <position position="368"/>
    </location>
</feature>
<organism evidence="8 9">
    <name type="scientific">Saccharopolyspora hirsuta</name>
    <dbReference type="NCBI Taxonomy" id="1837"/>
    <lineage>
        <taxon>Bacteria</taxon>
        <taxon>Bacillati</taxon>
        <taxon>Actinomycetota</taxon>
        <taxon>Actinomycetes</taxon>
        <taxon>Pseudonocardiales</taxon>
        <taxon>Pseudonocardiaceae</taxon>
        <taxon>Saccharopolyspora</taxon>
    </lineage>
</organism>
<dbReference type="InterPro" id="IPR018394">
    <property type="entry name" value="DNA_photolyase_1_CS_C"/>
</dbReference>